<evidence type="ECO:0000256" key="1">
    <source>
        <dbReference type="SAM" id="MobiDB-lite"/>
    </source>
</evidence>
<feature type="signal peptide" evidence="2">
    <location>
        <begin position="1"/>
        <end position="16"/>
    </location>
</feature>
<evidence type="ECO:0000313" key="4">
    <source>
        <dbReference type="Proteomes" id="UP001295423"/>
    </source>
</evidence>
<name>A0AAD2CN14_9STRA</name>
<evidence type="ECO:0008006" key="5">
    <source>
        <dbReference type="Google" id="ProtNLM"/>
    </source>
</evidence>
<dbReference type="AlphaFoldDB" id="A0AAD2CN14"/>
<proteinExistence type="predicted"/>
<feature type="region of interest" description="Disordered" evidence="1">
    <location>
        <begin position="449"/>
        <end position="470"/>
    </location>
</feature>
<keyword evidence="2" id="KW-0732">Signal</keyword>
<evidence type="ECO:0000256" key="2">
    <source>
        <dbReference type="SAM" id="SignalP"/>
    </source>
</evidence>
<feature type="compositionally biased region" description="Polar residues" evidence="1">
    <location>
        <begin position="453"/>
        <end position="468"/>
    </location>
</feature>
<sequence>MMPLLLFRSVPLLCSFLQPKIQWKNQDQYVDYGKKLNLNQIGATVPATVPAIVPGASASTSGSSSVAGSVNTPLQLAGITGNQMMQVPSGMQLMQIPTQGGGTVTVPYSMNANGEIAFSQMQLDHQGFSGAQVRQGFHATQARTPQILKTGYYNTSNVFHDAIKGKDGNDVYLISCPAGTTDVKLQADWHYASENEDLPDLATEADRGLQLIQSRRRERDPFGVYDHVIMDSGFTNTTTCNGELMHGLRHAEKELDMHTNVGSRVLDEEGFPGRFLPPVYHGEDGIAILLAMREMIAAGYRITMDTDADNAFIVHCDGNRKMQFVNRKGVYVLEQLGANVKPGAKETSAMYRRQLNNLNNQPHFKLSSNKQNGYAGLEMTSKMATVQKNKEGFTPRQVKAAMEARSAMHILNAPSTKSLKYAIRSGLIKNCPITEEAINHAKAIFGPDASTLKGKSTRPTPKKTNSFSPPEELYQHNQPIINLKTDPVFEALDEIFRRYNKTGFQVKTIQCDRAFIPLTDDVLDDMGVTIDPTAAGDHEPTAERNNWTLKERVRVALARLPYKVVPKVIIECLGRQAAKLLNGFPQKDSISSHFSPQQLIDNVNINHKSDMVAELGQYVHAIGTDSSNSMEPQSIEAIYIEPTKGQRAGHRVLNLNTKKMISRPEVVVLPVTDQVIQRVEAWAAAKGVTSMKFFDKKRDLETFYDGNQIAGVDDTEQGYLEEAFDQDYEPEDEDECDFNLRGQFNDIDDSEREELLADADNDVNDMPELNEGSCNNRNVCVSASILLYMRRQGWKGVRHLFAEEKRVHFVPAFFGHYACGHWAAIVIDITCADDEDGTLVFVDSIPSMRTTNHTEVKKLFTNPGTPYANTKQVLMNSPGQVIYSNDCGMLMPQDHLVPKEIQLQHGFTPAQYGIEMRKHVHKSLRDGRINFEDTILQCLLLVDNNK</sequence>
<feature type="chain" id="PRO_5042205407" description="Ubiquitin-like protease family profile domain-containing protein" evidence="2">
    <location>
        <begin position="17"/>
        <end position="946"/>
    </location>
</feature>
<dbReference type="Proteomes" id="UP001295423">
    <property type="component" value="Unassembled WGS sequence"/>
</dbReference>
<accession>A0AAD2CN14</accession>
<dbReference type="EMBL" id="CAKOGP040000857">
    <property type="protein sequence ID" value="CAJ1939838.1"/>
    <property type="molecule type" value="Genomic_DNA"/>
</dbReference>
<reference evidence="3" key="1">
    <citation type="submission" date="2023-08" db="EMBL/GenBank/DDBJ databases">
        <authorList>
            <person name="Audoor S."/>
            <person name="Bilcke G."/>
        </authorList>
    </citation>
    <scope>NUCLEOTIDE SEQUENCE</scope>
</reference>
<evidence type="ECO:0000313" key="3">
    <source>
        <dbReference type="EMBL" id="CAJ1939838.1"/>
    </source>
</evidence>
<protein>
    <recommendedName>
        <fullName evidence="5">Ubiquitin-like protease family profile domain-containing protein</fullName>
    </recommendedName>
</protein>
<comment type="caution">
    <text evidence="3">The sequence shown here is derived from an EMBL/GenBank/DDBJ whole genome shotgun (WGS) entry which is preliminary data.</text>
</comment>
<organism evidence="3 4">
    <name type="scientific">Cylindrotheca closterium</name>
    <dbReference type="NCBI Taxonomy" id="2856"/>
    <lineage>
        <taxon>Eukaryota</taxon>
        <taxon>Sar</taxon>
        <taxon>Stramenopiles</taxon>
        <taxon>Ochrophyta</taxon>
        <taxon>Bacillariophyta</taxon>
        <taxon>Bacillariophyceae</taxon>
        <taxon>Bacillariophycidae</taxon>
        <taxon>Bacillariales</taxon>
        <taxon>Bacillariaceae</taxon>
        <taxon>Cylindrotheca</taxon>
    </lineage>
</organism>
<keyword evidence="4" id="KW-1185">Reference proteome</keyword>
<gene>
    <name evidence="3" type="ORF">CYCCA115_LOCUS6760</name>
</gene>